<evidence type="ECO:0000313" key="2">
    <source>
        <dbReference type="EMBL" id="SEC22404.1"/>
    </source>
</evidence>
<evidence type="ECO:0000259" key="1">
    <source>
        <dbReference type="Pfam" id="PF08898"/>
    </source>
</evidence>
<feature type="domain" description="DUF1843" evidence="1">
    <location>
        <begin position="11"/>
        <end position="60"/>
    </location>
</feature>
<accession>A0A1H4QSH7</accession>
<dbReference type="InterPro" id="IPR014994">
    <property type="entry name" value="DUF1843"/>
</dbReference>
<keyword evidence="3" id="KW-1185">Reference proteome</keyword>
<dbReference type="Proteomes" id="UP000198982">
    <property type="component" value="Unassembled WGS sequence"/>
</dbReference>
<sequence>MSPTSQHTVVPYGVAIQSAIAEGKLPQMKALLAKRNQKGDEPKDLKNAYEQLAREVARLEQH</sequence>
<organism evidence="2 3">
    <name type="scientific">Pseudomonas saponiphila</name>
    <dbReference type="NCBI Taxonomy" id="556534"/>
    <lineage>
        <taxon>Bacteria</taxon>
        <taxon>Pseudomonadati</taxon>
        <taxon>Pseudomonadota</taxon>
        <taxon>Gammaproteobacteria</taxon>
        <taxon>Pseudomonadales</taxon>
        <taxon>Pseudomonadaceae</taxon>
        <taxon>Pseudomonas</taxon>
    </lineage>
</organism>
<evidence type="ECO:0000313" key="3">
    <source>
        <dbReference type="Proteomes" id="UP000198982"/>
    </source>
</evidence>
<dbReference type="Pfam" id="PF08898">
    <property type="entry name" value="DUF1843"/>
    <property type="match status" value="1"/>
</dbReference>
<protein>
    <recommendedName>
        <fullName evidence="1">DUF1843 domain-containing protein</fullName>
    </recommendedName>
</protein>
<name>A0A1H4QSH7_9PSED</name>
<dbReference type="EMBL" id="FNTJ01000001">
    <property type="protein sequence ID" value="SEC22404.1"/>
    <property type="molecule type" value="Genomic_DNA"/>
</dbReference>
<dbReference type="AlphaFoldDB" id="A0A1H4QSH7"/>
<proteinExistence type="predicted"/>
<gene>
    <name evidence="2" type="ORF">SAMN05216178_3889</name>
</gene>
<dbReference type="RefSeq" id="WP_092316172.1">
    <property type="nucleotide sequence ID" value="NZ_FNTJ01000001.1"/>
</dbReference>
<reference evidence="3" key="1">
    <citation type="submission" date="2016-10" db="EMBL/GenBank/DDBJ databases">
        <authorList>
            <person name="Varghese N."/>
            <person name="Submissions S."/>
        </authorList>
    </citation>
    <scope>NUCLEOTIDE SEQUENCE [LARGE SCALE GENOMIC DNA]</scope>
    <source>
        <strain evidence="3">DSM 9751</strain>
    </source>
</reference>